<dbReference type="Gramene" id="EOY13107">
    <property type="protein sequence ID" value="EOY13107"/>
    <property type="gene ID" value="TCM_031631"/>
</dbReference>
<dbReference type="SUPFAM" id="SSF52047">
    <property type="entry name" value="RNI-like"/>
    <property type="match status" value="1"/>
</dbReference>
<dbReference type="InParanoid" id="A0A061F8T1"/>
<proteinExistence type="predicted"/>
<sequence length="121" mass="14103">MQTLGRLPNLRILKVHRDAFTGKEMACSAQSFAKLDFLSIYRLHNLEEWKVDEGAMPALRHLEIFECKNLKMLPNGLRFITNLRKLEIGWMPKAFKDKLVEGGEDFYRVQHIPSIVLENCE</sequence>
<evidence type="ECO:0000313" key="2">
    <source>
        <dbReference type="Proteomes" id="UP000026915"/>
    </source>
</evidence>
<accession>A0A061F8T1</accession>
<dbReference type="PANTHER" id="PTHR15140:SF37">
    <property type="entry name" value="UBIQUITIN-LIKE DOMAIN-CONTAINING PROTEIN"/>
    <property type="match status" value="1"/>
</dbReference>
<name>A0A061F8T1_THECC</name>
<reference evidence="1 2" key="1">
    <citation type="journal article" date="2013" name="Genome Biol.">
        <title>The genome sequence of the most widely cultivated cacao type and its use to identify candidate genes regulating pod color.</title>
        <authorList>
            <person name="Motamayor J.C."/>
            <person name="Mockaitis K."/>
            <person name="Schmutz J."/>
            <person name="Haiminen N."/>
            <person name="Iii D.L."/>
            <person name="Cornejo O."/>
            <person name="Findley S.D."/>
            <person name="Zheng P."/>
            <person name="Utro F."/>
            <person name="Royaert S."/>
            <person name="Saski C."/>
            <person name="Jenkins J."/>
            <person name="Podicheti R."/>
            <person name="Zhao M."/>
            <person name="Scheffler B.E."/>
            <person name="Stack J.C."/>
            <person name="Feltus F.A."/>
            <person name="Mustiga G.M."/>
            <person name="Amores F."/>
            <person name="Phillips W."/>
            <person name="Marelli J.P."/>
            <person name="May G.D."/>
            <person name="Shapiro H."/>
            <person name="Ma J."/>
            <person name="Bustamante C.D."/>
            <person name="Schnell R.J."/>
            <person name="Main D."/>
            <person name="Gilbert D."/>
            <person name="Parida L."/>
            <person name="Kuhn D.N."/>
        </authorList>
    </citation>
    <scope>NUCLEOTIDE SEQUENCE [LARGE SCALE GENOMIC DNA]</scope>
    <source>
        <strain evidence="2">cv. Matina 1-6</strain>
    </source>
</reference>
<protein>
    <submittedName>
        <fullName evidence="1">Disease resistance protein family</fullName>
    </submittedName>
</protein>
<dbReference type="eggNOG" id="KOG4658">
    <property type="taxonomic scope" value="Eukaryota"/>
</dbReference>
<dbReference type="Gene3D" id="3.80.10.10">
    <property type="entry name" value="Ribonuclease Inhibitor"/>
    <property type="match status" value="1"/>
</dbReference>
<dbReference type="InterPro" id="IPR032675">
    <property type="entry name" value="LRR_dom_sf"/>
</dbReference>
<dbReference type="AlphaFoldDB" id="A0A061F8T1"/>
<dbReference type="PANTHER" id="PTHR15140">
    <property type="entry name" value="TUBULIN-SPECIFIC CHAPERONE E"/>
    <property type="match status" value="1"/>
</dbReference>
<dbReference type="HOGENOM" id="CLU_164354_0_0_1"/>
<dbReference type="STRING" id="3641.A0A061F8T1"/>
<dbReference type="Proteomes" id="UP000026915">
    <property type="component" value="Chromosome 7"/>
</dbReference>
<organism evidence="1 2">
    <name type="scientific">Theobroma cacao</name>
    <name type="common">Cacao</name>
    <name type="synonym">Cocoa</name>
    <dbReference type="NCBI Taxonomy" id="3641"/>
    <lineage>
        <taxon>Eukaryota</taxon>
        <taxon>Viridiplantae</taxon>
        <taxon>Streptophyta</taxon>
        <taxon>Embryophyta</taxon>
        <taxon>Tracheophyta</taxon>
        <taxon>Spermatophyta</taxon>
        <taxon>Magnoliopsida</taxon>
        <taxon>eudicotyledons</taxon>
        <taxon>Gunneridae</taxon>
        <taxon>Pentapetalae</taxon>
        <taxon>rosids</taxon>
        <taxon>malvids</taxon>
        <taxon>Malvales</taxon>
        <taxon>Malvaceae</taxon>
        <taxon>Byttnerioideae</taxon>
        <taxon>Theobroma</taxon>
    </lineage>
</organism>
<gene>
    <name evidence="1" type="ORF">TCM_031631</name>
</gene>
<evidence type="ECO:0000313" key="1">
    <source>
        <dbReference type="EMBL" id="EOY13107.1"/>
    </source>
</evidence>
<dbReference type="EMBL" id="CM001885">
    <property type="protein sequence ID" value="EOY13107.1"/>
    <property type="molecule type" value="Genomic_DNA"/>
</dbReference>
<dbReference type="OMA" id="LRIHYCK"/>
<keyword evidence="2" id="KW-1185">Reference proteome</keyword>